<dbReference type="SMART" id="SM00645">
    <property type="entry name" value="Pept_C1"/>
    <property type="match status" value="1"/>
</dbReference>
<dbReference type="InterPro" id="IPR038765">
    <property type="entry name" value="Papain-like_cys_pep_sf"/>
</dbReference>
<dbReference type="EMBL" id="GL732597">
    <property type="protein sequence ID" value="EFX72692.1"/>
    <property type="molecule type" value="Genomic_DNA"/>
</dbReference>
<dbReference type="PRINTS" id="PR00705">
    <property type="entry name" value="PAPAIN"/>
</dbReference>
<gene>
    <name evidence="10" type="ORF">DAPPUDRAFT_308155</name>
</gene>
<dbReference type="Proteomes" id="UP000000305">
    <property type="component" value="Unassembled WGS sequence"/>
</dbReference>
<dbReference type="GO" id="GO:0005615">
    <property type="term" value="C:extracellular space"/>
    <property type="evidence" value="ECO:0000318"/>
    <property type="project" value="GO_Central"/>
</dbReference>
<protein>
    <recommendedName>
        <fullName evidence="9">Peptidase C1A papain C-terminal domain-containing protein</fullName>
    </recommendedName>
</protein>
<proteinExistence type="inferred from homology"/>
<keyword evidence="5" id="KW-0788">Thiol protease</keyword>
<name>E9H6J3_DAPPU</name>
<dbReference type="AlphaFoldDB" id="E9H6J3"/>
<dbReference type="PANTHER" id="PTHR12411">
    <property type="entry name" value="CYSTEINE PROTEASE FAMILY C1-RELATED"/>
    <property type="match status" value="1"/>
</dbReference>
<sequence>MKTCKIESRTCSFPVTVVLVVLCLLLVLVMSDQSFETVNTTSSWSSNGMLLYSPRSGKSIPGKKWTDKLLAPFRSFMGARAYDPWRYFMSVKRRQVNERRSLSSPSGFYSSSIPAEFDARLRWPNCPTIGEIFEQGSCASCWAVAPTDVMSDRICIHSGSRHIVRLSAGNLLSCCKLCGKGCKGGFPGGAWMHWSKHGIVTGGSYSSDYGCQKYQFFPCYQPRTKGSIKNKCPKTDNTLLECRETCRTSYNKSYKQDLYYGESVYRIPNDARAIQLEIMENGPVQANLRIYEDFLHYKFGVYRHVHGQGLEYHAVKIFGWGTEGGTPYWLAANPWSKRWGNGGFFKILRGSNHAEIEDHVMAGIPKLDLVDEEEHFNLI</sequence>
<evidence type="ECO:0000259" key="9">
    <source>
        <dbReference type="SMART" id="SM00645"/>
    </source>
</evidence>
<keyword evidence="3 8" id="KW-0732">Signal</keyword>
<evidence type="ECO:0000256" key="4">
    <source>
        <dbReference type="ARBA" id="ARBA00022801"/>
    </source>
</evidence>
<dbReference type="GO" id="GO:0005764">
    <property type="term" value="C:lysosome"/>
    <property type="evidence" value="ECO:0000318"/>
    <property type="project" value="GO_Central"/>
</dbReference>
<feature type="chain" id="PRO_5018543375" description="Peptidase C1A papain C-terminal domain-containing protein" evidence="8">
    <location>
        <begin position="32"/>
        <end position="379"/>
    </location>
</feature>
<dbReference type="HOGENOM" id="CLU_730094_0_0_1"/>
<dbReference type="GO" id="GO:0004197">
    <property type="term" value="F:cysteine-type endopeptidase activity"/>
    <property type="evidence" value="ECO:0000318"/>
    <property type="project" value="GO_Central"/>
</dbReference>
<dbReference type="SUPFAM" id="SSF54001">
    <property type="entry name" value="Cysteine proteinases"/>
    <property type="match status" value="1"/>
</dbReference>
<keyword evidence="7" id="KW-1015">Disulfide bond</keyword>
<dbReference type="eggNOG" id="KOG1543">
    <property type="taxonomic scope" value="Eukaryota"/>
</dbReference>
<organism evidence="10 11">
    <name type="scientific">Daphnia pulex</name>
    <name type="common">Water flea</name>
    <dbReference type="NCBI Taxonomy" id="6669"/>
    <lineage>
        <taxon>Eukaryota</taxon>
        <taxon>Metazoa</taxon>
        <taxon>Ecdysozoa</taxon>
        <taxon>Arthropoda</taxon>
        <taxon>Crustacea</taxon>
        <taxon>Branchiopoda</taxon>
        <taxon>Diplostraca</taxon>
        <taxon>Cladocera</taxon>
        <taxon>Anomopoda</taxon>
        <taxon>Daphniidae</taxon>
        <taxon>Daphnia</taxon>
    </lineage>
</organism>
<feature type="signal peptide" evidence="8">
    <location>
        <begin position="1"/>
        <end position="31"/>
    </location>
</feature>
<keyword evidence="2" id="KW-0645">Protease</keyword>
<evidence type="ECO:0000313" key="11">
    <source>
        <dbReference type="Proteomes" id="UP000000305"/>
    </source>
</evidence>
<evidence type="ECO:0000256" key="8">
    <source>
        <dbReference type="SAM" id="SignalP"/>
    </source>
</evidence>
<evidence type="ECO:0000256" key="7">
    <source>
        <dbReference type="ARBA" id="ARBA00023157"/>
    </source>
</evidence>
<dbReference type="Gene3D" id="3.90.70.10">
    <property type="entry name" value="Cysteine proteinases"/>
    <property type="match status" value="1"/>
</dbReference>
<evidence type="ECO:0000256" key="5">
    <source>
        <dbReference type="ARBA" id="ARBA00022807"/>
    </source>
</evidence>
<comment type="similarity">
    <text evidence="1">Belongs to the peptidase C1 family.</text>
</comment>
<dbReference type="KEGG" id="dpx:DAPPUDRAFT_308155"/>
<dbReference type="InterPro" id="IPR013128">
    <property type="entry name" value="Peptidase_C1A"/>
</dbReference>
<dbReference type="PhylomeDB" id="E9H6J3"/>
<dbReference type="OMA" id="GLEYHAV"/>
<dbReference type="CDD" id="cd02620">
    <property type="entry name" value="Peptidase_C1A_CathepsinB"/>
    <property type="match status" value="1"/>
</dbReference>
<dbReference type="OrthoDB" id="3789175at2759"/>
<feature type="domain" description="Peptidase C1A papain C-terminal" evidence="9">
    <location>
        <begin position="113"/>
        <end position="364"/>
    </location>
</feature>
<keyword evidence="6" id="KW-0865">Zymogen</keyword>
<dbReference type="InParanoid" id="E9H6J3"/>
<dbReference type="STRING" id="6669.E9H6J3"/>
<accession>E9H6J3</accession>
<keyword evidence="4" id="KW-0378">Hydrolase</keyword>
<dbReference type="FunFam" id="3.90.70.10:FF:000031">
    <property type="entry name" value="Cathepsin B"/>
    <property type="match status" value="1"/>
</dbReference>
<evidence type="ECO:0000256" key="6">
    <source>
        <dbReference type="ARBA" id="ARBA00023145"/>
    </source>
</evidence>
<evidence type="ECO:0000313" key="10">
    <source>
        <dbReference type="EMBL" id="EFX72692.1"/>
    </source>
</evidence>
<dbReference type="GO" id="GO:0051603">
    <property type="term" value="P:proteolysis involved in protein catabolic process"/>
    <property type="evidence" value="ECO:0000318"/>
    <property type="project" value="GO_Central"/>
</dbReference>
<dbReference type="Pfam" id="PF00112">
    <property type="entry name" value="Peptidase_C1"/>
    <property type="match status" value="1"/>
</dbReference>
<evidence type="ECO:0000256" key="2">
    <source>
        <dbReference type="ARBA" id="ARBA00022670"/>
    </source>
</evidence>
<keyword evidence="11" id="KW-1185">Reference proteome</keyword>
<evidence type="ECO:0000256" key="1">
    <source>
        <dbReference type="ARBA" id="ARBA00008455"/>
    </source>
</evidence>
<reference evidence="10 11" key="1">
    <citation type="journal article" date="2011" name="Science">
        <title>The ecoresponsive genome of Daphnia pulex.</title>
        <authorList>
            <person name="Colbourne J.K."/>
            <person name="Pfrender M.E."/>
            <person name="Gilbert D."/>
            <person name="Thomas W.K."/>
            <person name="Tucker A."/>
            <person name="Oakley T.H."/>
            <person name="Tokishita S."/>
            <person name="Aerts A."/>
            <person name="Arnold G.J."/>
            <person name="Basu M.K."/>
            <person name="Bauer D.J."/>
            <person name="Caceres C.E."/>
            <person name="Carmel L."/>
            <person name="Casola C."/>
            <person name="Choi J.H."/>
            <person name="Detter J.C."/>
            <person name="Dong Q."/>
            <person name="Dusheyko S."/>
            <person name="Eads B.D."/>
            <person name="Frohlich T."/>
            <person name="Geiler-Samerotte K.A."/>
            <person name="Gerlach D."/>
            <person name="Hatcher P."/>
            <person name="Jogdeo S."/>
            <person name="Krijgsveld J."/>
            <person name="Kriventseva E.V."/>
            <person name="Kultz D."/>
            <person name="Laforsch C."/>
            <person name="Lindquist E."/>
            <person name="Lopez J."/>
            <person name="Manak J.R."/>
            <person name="Muller J."/>
            <person name="Pangilinan J."/>
            <person name="Patwardhan R.P."/>
            <person name="Pitluck S."/>
            <person name="Pritham E.J."/>
            <person name="Rechtsteiner A."/>
            <person name="Rho M."/>
            <person name="Rogozin I.B."/>
            <person name="Sakarya O."/>
            <person name="Salamov A."/>
            <person name="Schaack S."/>
            <person name="Shapiro H."/>
            <person name="Shiga Y."/>
            <person name="Skalitzky C."/>
            <person name="Smith Z."/>
            <person name="Souvorov A."/>
            <person name="Sung W."/>
            <person name="Tang Z."/>
            <person name="Tsuchiya D."/>
            <person name="Tu H."/>
            <person name="Vos H."/>
            <person name="Wang M."/>
            <person name="Wolf Y.I."/>
            <person name="Yamagata H."/>
            <person name="Yamada T."/>
            <person name="Ye Y."/>
            <person name="Shaw J.R."/>
            <person name="Andrews J."/>
            <person name="Crease T.J."/>
            <person name="Tang H."/>
            <person name="Lucas S.M."/>
            <person name="Robertson H.M."/>
            <person name="Bork P."/>
            <person name="Koonin E.V."/>
            <person name="Zdobnov E.M."/>
            <person name="Grigoriev I.V."/>
            <person name="Lynch M."/>
            <person name="Boore J.L."/>
        </authorList>
    </citation>
    <scope>NUCLEOTIDE SEQUENCE [LARGE SCALE GENOMIC DNA]</scope>
</reference>
<dbReference type="InterPro" id="IPR000668">
    <property type="entry name" value="Peptidase_C1A_C"/>
</dbReference>
<evidence type="ECO:0000256" key="3">
    <source>
        <dbReference type="ARBA" id="ARBA00022729"/>
    </source>
</evidence>